<accession>A0AAD6TBS7</accession>
<sequence>MLRTPIQLLDLPPEILILILSHMDLPTLASCLTTNQRVKSIIDPNIGWLPLKPLASRTTLGMKLTLLTSLSPFNNGRSILRNLRLDHFYFDIYALSGGIFAATEIYSGFLEWFSLATNACVWQRLEFHVYIQDFALAVPEEDLLAIILTFVIVFDSGYINESNLELQVQTAPSKWRFPRSRETSFLRDIDAVRSPNGPPTYHSLGSLFVRNKPPSHIRLEGGFPSPGSFRQVFNCHNVPEGTVACPRLVLKLPQLAKPGTYTIYIADSNPKGHGSLTSQEPFQSSFTDSILLFLVLILFDDGTDAEMFLVLSRRALLQLLPSVEKYEKELSWREWGPPITNWVETDANTWSPITKLARTQRDATGEEPRICAVSGEDVEMVDSLSLGIFGEQVSSHLGCVVVDFPEETVYNGVLLDEKWIVGVKESDVGGKVSFDVWHLIFLLSLFILDDLNSSRPQTYVQCFCSVSYPFRVPPLQPT</sequence>
<evidence type="ECO:0000313" key="2">
    <source>
        <dbReference type="EMBL" id="KAJ7042100.1"/>
    </source>
</evidence>
<dbReference type="PROSITE" id="PS50181">
    <property type="entry name" value="FBOX"/>
    <property type="match status" value="1"/>
</dbReference>
<dbReference type="Pfam" id="PF00646">
    <property type="entry name" value="F-box"/>
    <property type="match status" value="1"/>
</dbReference>
<dbReference type="SUPFAM" id="SSF81383">
    <property type="entry name" value="F-box domain"/>
    <property type="match status" value="1"/>
</dbReference>
<gene>
    <name evidence="2" type="ORF">C8F04DRAFT_1297629</name>
</gene>
<dbReference type="EMBL" id="JARJCM010000014">
    <property type="protein sequence ID" value="KAJ7042100.1"/>
    <property type="molecule type" value="Genomic_DNA"/>
</dbReference>
<dbReference type="InterPro" id="IPR001810">
    <property type="entry name" value="F-box_dom"/>
</dbReference>
<reference evidence="2" key="1">
    <citation type="submission" date="2023-03" db="EMBL/GenBank/DDBJ databases">
        <title>Massive genome expansion in bonnet fungi (Mycena s.s.) driven by repeated elements and novel gene families across ecological guilds.</title>
        <authorList>
            <consortium name="Lawrence Berkeley National Laboratory"/>
            <person name="Harder C.B."/>
            <person name="Miyauchi S."/>
            <person name="Viragh M."/>
            <person name="Kuo A."/>
            <person name="Thoen E."/>
            <person name="Andreopoulos B."/>
            <person name="Lu D."/>
            <person name="Skrede I."/>
            <person name="Drula E."/>
            <person name="Henrissat B."/>
            <person name="Morin E."/>
            <person name="Kohler A."/>
            <person name="Barry K."/>
            <person name="LaButti K."/>
            <person name="Morin E."/>
            <person name="Salamov A."/>
            <person name="Lipzen A."/>
            <person name="Mereny Z."/>
            <person name="Hegedus B."/>
            <person name="Baldrian P."/>
            <person name="Stursova M."/>
            <person name="Weitz H."/>
            <person name="Taylor A."/>
            <person name="Grigoriev I.V."/>
            <person name="Nagy L.G."/>
            <person name="Martin F."/>
            <person name="Kauserud H."/>
        </authorList>
    </citation>
    <scope>NUCLEOTIDE SEQUENCE</scope>
    <source>
        <strain evidence="2">CBHHK200</strain>
    </source>
</reference>
<comment type="caution">
    <text evidence="2">The sequence shown here is derived from an EMBL/GenBank/DDBJ whole genome shotgun (WGS) entry which is preliminary data.</text>
</comment>
<dbReference type="InterPro" id="IPR036047">
    <property type="entry name" value="F-box-like_dom_sf"/>
</dbReference>
<proteinExistence type="predicted"/>
<keyword evidence="3" id="KW-1185">Reference proteome</keyword>
<organism evidence="2 3">
    <name type="scientific">Mycena alexandri</name>
    <dbReference type="NCBI Taxonomy" id="1745969"/>
    <lineage>
        <taxon>Eukaryota</taxon>
        <taxon>Fungi</taxon>
        <taxon>Dikarya</taxon>
        <taxon>Basidiomycota</taxon>
        <taxon>Agaricomycotina</taxon>
        <taxon>Agaricomycetes</taxon>
        <taxon>Agaricomycetidae</taxon>
        <taxon>Agaricales</taxon>
        <taxon>Marasmiineae</taxon>
        <taxon>Mycenaceae</taxon>
        <taxon>Mycena</taxon>
    </lineage>
</organism>
<feature type="domain" description="F-box" evidence="1">
    <location>
        <begin position="5"/>
        <end position="51"/>
    </location>
</feature>
<dbReference type="Proteomes" id="UP001218188">
    <property type="component" value="Unassembled WGS sequence"/>
</dbReference>
<evidence type="ECO:0000313" key="3">
    <source>
        <dbReference type="Proteomes" id="UP001218188"/>
    </source>
</evidence>
<protein>
    <recommendedName>
        <fullName evidence="1">F-box domain-containing protein</fullName>
    </recommendedName>
</protein>
<name>A0AAD6TBS7_9AGAR</name>
<dbReference type="CDD" id="cd09917">
    <property type="entry name" value="F-box_SF"/>
    <property type="match status" value="1"/>
</dbReference>
<dbReference type="AlphaFoldDB" id="A0AAD6TBS7"/>
<evidence type="ECO:0000259" key="1">
    <source>
        <dbReference type="PROSITE" id="PS50181"/>
    </source>
</evidence>